<protein>
    <submittedName>
        <fullName evidence="1">Uncharacterized protein</fullName>
    </submittedName>
</protein>
<evidence type="ECO:0000313" key="2">
    <source>
        <dbReference type="Proteomes" id="UP000299102"/>
    </source>
</evidence>
<dbReference type="EMBL" id="BGZK01001753">
    <property type="protein sequence ID" value="GBP85695.1"/>
    <property type="molecule type" value="Genomic_DNA"/>
</dbReference>
<reference evidence="1 2" key="1">
    <citation type="journal article" date="2019" name="Commun. Biol.">
        <title>The bagworm genome reveals a unique fibroin gene that provides high tensile strength.</title>
        <authorList>
            <person name="Kono N."/>
            <person name="Nakamura H."/>
            <person name="Ohtoshi R."/>
            <person name="Tomita M."/>
            <person name="Numata K."/>
            <person name="Arakawa K."/>
        </authorList>
    </citation>
    <scope>NUCLEOTIDE SEQUENCE [LARGE SCALE GENOMIC DNA]</scope>
</reference>
<sequence>MTALCGSSAHSTRRQSWRGPGWYERRCSCVEQYEHRYRGVVGYGGFRCTALNQHSLRDRPNCGRGGRSRATFVAIRDHRPRLCGCSCASTESRLRRLRGACVERRIRNRVKLKIIQTTGANVPSARTSPAPTTAYSALIYGSAEYERGNNWLGRGRQLARSRAVDARVRRGRTTDRVYIIVVRVIFCPLSACRRPLCGFGCPDRSKINMVAPAD</sequence>
<accession>A0A4C1ZGP2</accession>
<dbReference type="AlphaFoldDB" id="A0A4C1ZGP2"/>
<gene>
    <name evidence="1" type="ORF">EVAR_53941_1</name>
</gene>
<organism evidence="1 2">
    <name type="scientific">Eumeta variegata</name>
    <name type="common">Bagworm moth</name>
    <name type="synonym">Eumeta japonica</name>
    <dbReference type="NCBI Taxonomy" id="151549"/>
    <lineage>
        <taxon>Eukaryota</taxon>
        <taxon>Metazoa</taxon>
        <taxon>Ecdysozoa</taxon>
        <taxon>Arthropoda</taxon>
        <taxon>Hexapoda</taxon>
        <taxon>Insecta</taxon>
        <taxon>Pterygota</taxon>
        <taxon>Neoptera</taxon>
        <taxon>Endopterygota</taxon>
        <taxon>Lepidoptera</taxon>
        <taxon>Glossata</taxon>
        <taxon>Ditrysia</taxon>
        <taxon>Tineoidea</taxon>
        <taxon>Psychidae</taxon>
        <taxon>Oiketicinae</taxon>
        <taxon>Eumeta</taxon>
    </lineage>
</organism>
<evidence type="ECO:0000313" key="1">
    <source>
        <dbReference type="EMBL" id="GBP85695.1"/>
    </source>
</evidence>
<keyword evidence="2" id="KW-1185">Reference proteome</keyword>
<name>A0A4C1ZGP2_EUMVA</name>
<dbReference type="Proteomes" id="UP000299102">
    <property type="component" value="Unassembled WGS sequence"/>
</dbReference>
<proteinExistence type="predicted"/>
<comment type="caution">
    <text evidence="1">The sequence shown here is derived from an EMBL/GenBank/DDBJ whole genome shotgun (WGS) entry which is preliminary data.</text>
</comment>